<keyword evidence="4" id="KW-1185">Reference proteome</keyword>
<dbReference type="InterPro" id="IPR007844">
    <property type="entry name" value="AsmA"/>
</dbReference>
<proteinExistence type="predicted"/>
<comment type="caution">
    <text evidence="3">The sequence shown here is derived from an EMBL/GenBank/DDBJ whole genome shotgun (WGS) entry which is preliminary data.</text>
</comment>
<organism evidence="3 4">
    <name type="scientific">Piscinibacter aquaticus</name>
    <dbReference type="NCBI Taxonomy" id="392597"/>
    <lineage>
        <taxon>Bacteria</taxon>
        <taxon>Pseudomonadati</taxon>
        <taxon>Pseudomonadota</taxon>
        <taxon>Betaproteobacteria</taxon>
        <taxon>Burkholderiales</taxon>
        <taxon>Sphaerotilaceae</taxon>
        <taxon>Piscinibacter</taxon>
    </lineage>
</organism>
<sequence length="469" mass="48554">MANSCSRSWPPAASPAAWPRRWNWPPPRISASRSSRASSGKTTLTPELASGSVKLSGMDLAWKGDLPGTTGVQAGVRGELAYHGGQGSIDARQLEVQLAARAGAIQLAGSSLSIAAFAFDPAKQALRVEALKLRIKGQRGKDPLALDLDWPQLDVAGEKLRGSALQGRLELGGELPINATFKSGAPTGTFDSVALPGFEAVLKSAGGGRSLDGTLRANLGLQPAKQALNPAALEVKAQLQDKQLKPLALDVRGNASASPEAAKWSLAGSLNTNQFALDGSANLSARPVFVKATGRFDALDLNTLLPETASAGAAPGTGKPAPADAPVDLAGLRALDADVALRAGSLVFRQYRVADARIEAKLDNGMLKVPVLQAKAWGGSLDANALADARASRIAVKAVATGVNVNALLKDVASKDILEGTGRVTLDVDTSGRTVGELRSKLRGDAALNLRDGAVKGVNLAKSLRQRPR</sequence>
<dbReference type="GO" id="GO:0090313">
    <property type="term" value="P:regulation of protein targeting to membrane"/>
    <property type="evidence" value="ECO:0007669"/>
    <property type="project" value="TreeGrafter"/>
</dbReference>
<accession>A0A5C6U0U6</accession>
<dbReference type="Proteomes" id="UP000321832">
    <property type="component" value="Unassembled WGS sequence"/>
</dbReference>
<feature type="compositionally biased region" description="Low complexity" evidence="1">
    <location>
        <begin position="1"/>
        <end position="23"/>
    </location>
</feature>
<protein>
    <submittedName>
        <fullName evidence="3">AsmA family protein</fullName>
    </submittedName>
</protein>
<evidence type="ECO:0000256" key="1">
    <source>
        <dbReference type="SAM" id="MobiDB-lite"/>
    </source>
</evidence>
<dbReference type="GO" id="GO:0005886">
    <property type="term" value="C:plasma membrane"/>
    <property type="evidence" value="ECO:0007669"/>
    <property type="project" value="TreeGrafter"/>
</dbReference>
<dbReference type="EMBL" id="VOPW01000001">
    <property type="protein sequence ID" value="TXC65446.1"/>
    <property type="molecule type" value="Genomic_DNA"/>
</dbReference>
<dbReference type="PANTHER" id="PTHR30441:SF4">
    <property type="entry name" value="PROTEIN ASMA"/>
    <property type="match status" value="1"/>
</dbReference>
<dbReference type="Pfam" id="PF05170">
    <property type="entry name" value="AsmA"/>
    <property type="match status" value="1"/>
</dbReference>
<evidence type="ECO:0000259" key="2">
    <source>
        <dbReference type="Pfam" id="PF05170"/>
    </source>
</evidence>
<reference evidence="3 4" key="1">
    <citation type="submission" date="2019-08" db="EMBL/GenBank/DDBJ databases">
        <authorList>
            <person name="Khan S.A."/>
            <person name="Jeon C.O."/>
            <person name="Jeong S.E."/>
        </authorList>
    </citation>
    <scope>NUCLEOTIDE SEQUENCE [LARGE SCALE GENOMIC DNA]</scope>
    <source>
        <strain evidence="4">IMCC1728</strain>
    </source>
</reference>
<feature type="region of interest" description="Disordered" evidence="1">
    <location>
        <begin position="1"/>
        <end position="44"/>
    </location>
</feature>
<dbReference type="InterPro" id="IPR052894">
    <property type="entry name" value="AsmA-related"/>
</dbReference>
<name>A0A5C6U0U6_9BURK</name>
<feature type="compositionally biased region" description="Low complexity" evidence="1">
    <location>
        <begin position="30"/>
        <end position="39"/>
    </location>
</feature>
<evidence type="ECO:0000313" key="4">
    <source>
        <dbReference type="Proteomes" id="UP000321832"/>
    </source>
</evidence>
<gene>
    <name evidence="3" type="ORF">FSC37_03050</name>
</gene>
<evidence type="ECO:0000313" key="3">
    <source>
        <dbReference type="EMBL" id="TXC65446.1"/>
    </source>
</evidence>
<feature type="domain" description="AsmA" evidence="2">
    <location>
        <begin position="313"/>
        <end position="466"/>
    </location>
</feature>
<dbReference type="PANTHER" id="PTHR30441">
    <property type="entry name" value="DUF748 DOMAIN-CONTAINING PROTEIN"/>
    <property type="match status" value="1"/>
</dbReference>
<dbReference type="AlphaFoldDB" id="A0A5C6U0U6"/>